<dbReference type="Pfam" id="PF00561">
    <property type="entry name" value="Abhydrolase_1"/>
    <property type="match status" value="1"/>
</dbReference>
<dbReference type="InterPro" id="IPR029058">
    <property type="entry name" value="AB_hydrolase_fold"/>
</dbReference>
<accession>A0A1V6U8S6</accession>
<dbReference type="PANTHER" id="PTHR43194:SF2">
    <property type="entry name" value="PEROXISOMAL MEMBRANE PROTEIN LPX1"/>
    <property type="match status" value="1"/>
</dbReference>
<dbReference type="Gene3D" id="3.40.50.1820">
    <property type="entry name" value="alpha/beta hydrolase"/>
    <property type="match status" value="1"/>
</dbReference>
<dbReference type="InterPro" id="IPR000073">
    <property type="entry name" value="AB_hydrolase_1"/>
</dbReference>
<dbReference type="PRINTS" id="PR00111">
    <property type="entry name" value="ABHYDROLASE"/>
</dbReference>
<sequence>MAQNSLVLPRPGTKSLGDTQKPIKAPSEALFTSTFGNLLPNASYLETPNGRAAYYSLPPVSASASGPESGSSVQRVLFVHGVQTSAIGLQPLATTLSARFPSAHCVLVDLWGHGLSDTPILAHTPELFHDLLLALMDRLEWADAHFVGYSFGGSTTASLTAKHSERVKSVVLVAPAGLVCSAQLGELQRSYMRGGEGLEDQAREWVFEWLEGGKLVVPGNWKERVGKGEVVAEAVRDWEVKEHGGHVASVVGIVRDGGVFDRNAEFAEAAKKGVPNLCILGELDDLCSVQDLAAVGMQNVSVVPQVGHGVVREKVSDVACLIEDFWNTL</sequence>
<keyword evidence="4" id="KW-1185">Reference proteome</keyword>
<feature type="domain" description="AB hydrolase-1" evidence="2">
    <location>
        <begin position="76"/>
        <end position="192"/>
    </location>
</feature>
<reference evidence="4" key="1">
    <citation type="journal article" date="2017" name="Nat. Microbiol.">
        <title>Global analysis of biosynthetic gene clusters reveals vast potential of secondary metabolite production in Penicillium species.</title>
        <authorList>
            <person name="Nielsen J.C."/>
            <person name="Grijseels S."/>
            <person name="Prigent S."/>
            <person name="Ji B."/>
            <person name="Dainat J."/>
            <person name="Nielsen K.F."/>
            <person name="Frisvad J.C."/>
            <person name="Workman M."/>
            <person name="Nielsen J."/>
        </authorList>
    </citation>
    <scope>NUCLEOTIDE SEQUENCE [LARGE SCALE GENOMIC DNA]</scope>
    <source>
        <strain evidence="4">IBT 31321</strain>
    </source>
</reference>
<dbReference type="EMBL" id="MDDG01000015">
    <property type="protein sequence ID" value="OQE34918.1"/>
    <property type="molecule type" value="Genomic_DNA"/>
</dbReference>
<dbReference type="Proteomes" id="UP000191500">
    <property type="component" value="Unassembled WGS sequence"/>
</dbReference>
<dbReference type="SUPFAM" id="SSF53474">
    <property type="entry name" value="alpha/beta-Hydrolases"/>
    <property type="match status" value="1"/>
</dbReference>
<dbReference type="InterPro" id="IPR050228">
    <property type="entry name" value="Carboxylesterase_BioH"/>
</dbReference>
<gene>
    <name evidence="3" type="ORF">PENCOP_c015G02247</name>
</gene>
<evidence type="ECO:0000313" key="3">
    <source>
        <dbReference type="EMBL" id="OQE34918.1"/>
    </source>
</evidence>
<protein>
    <recommendedName>
        <fullName evidence="2">AB hydrolase-1 domain-containing protein</fullName>
    </recommendedName>
</protein>
<feature type="region of interest" description="Disordered" evidence="1">
    <location>
        <begin position="1"/>
        <end position="21"/>
    </location>
</feature>
<dbReference type="GO" id="GO:0072330">
    <property type="term" value="P:monocarboxylic acid biosynthetic process"/>
    <property type="evidence" value="ECO:0007669"/>
    <property type="project" value="UniProtKB-ARBA"/>
</dbReference>
<dbReference type="GO" id="GO:0017000">
    <property type="term" value="P:antibiotic biosynthetic process"/>
    <property type="evidence" value="ECO:0007669"/>
    <property type="project" value="UniProtKB-ARBA"/>
</dbReference>
<dbReference type="AlphaFoldDB" id="A0A1V6U8S6"/>
<dbReference type="STRING" id="36646.A0A1V6U8S6"/>
<proteinExistence type="predicted"/>
<evidence type="ECO:0000313" key="4">
    <source>
        <dbReference type="Proteomes" id="UP000191500"/>
    </source>
</evidence>
<evidence type="ECO:0000256" key="1">
    <source>
        <dbReference type="SAM" id="MobiDB-lite"/>
    </source>
</evidence>
<organism evidence="3 4">
    <name type="scientific">Penicillium coprophilum</name>
    <dbReference type="NCBI Taxonomy" id="36646"/>
    <lineage>
        <taxon>Eukaryota</taxon>
        <taxon>Fungi</taxon>
        <taxon>Dikarya</taxon>
        <taxon>Ascomycota</taxon>
        <taxon>Pezizomycotina</taxon>
        <taxon>Eurotiomycetes</taxon>
        <taxon>Eurotiomycetidae</taxon>
        <taxon>Eurotiales</taxon>
        <taxon>Aspergillaceae</taxon>
        <taxon>Penicillium</taxon>
    </lineage>
</organism>
<name>A0A1V6U8S6_9EURO</name>
<dbReference type="PANTHER" id="PTHR43194">
    <property type="entry name" value="HYDROLASE ALPHA/BETA FOLD FAMILY"/>
    <property type="match status" value="1"/>
</dbReference>
<comment type="caution">
    <text evidence="3">The sequence shown here is derived from an EMBL/GenBank/DDBJ whole genome shotgun (WGS) entry which is preliminary data.</text>
</comment>
<evidence type="ECO:0000259" key="2">
    <source>
        <dbReference type="Pfam" id="PF00561"/>
    </source>
</evidence>